<dbReference type="Proteomes" id="UP000685013">
    <property type="component" value="Chromosome 9"/>
</dbReference>
<dbReference type="PROSITE" id="PS50082">
    <property type="entry name" value="WD_REPEATS_2"/>
    <property type="match status" value="6"/>
</dbReference>
<feature type="repeat" description="WD" evidence="3">
    <location>
        <begin position="273"/>
        <end position="310"/>
    </location>
</feature>
<feature type="repeat" description="WD" evidence="3">
    <location>
        <begin position="195"/>
        <end position="231"/>
    </location>
</feature>
<gene>
    <name evidence="4" type="primary">HET-E1</name>
    <name evidence="4" type="ORF">SDJN03_14672</name>
</gene>
<dbReference type="SMART" id="SM00320">
    <property type="entry name" value="WD40"/>
    <property type="match status" value="6"/>
</dbReference>
<keyword evidence="5" id="KW-1185">Reference proteome</keyword>
<dbReference type="InterPro" id="IPR001680">
    <property type="entry name" value="WD40_rpt"/>
</dbReference>
<feature type="repeat" description="WD" evidence="3">
    <location>
        <begin position="137"/>
        <end position="178"/>
    </location>
</feature>
<dbReference type="InterPro" id="IPR019775">
    <property type="entry name" value="WD40_repeat_CS"/>
</dbReference>
<feature type="repeat" description="WD" evidence="3">
    <location>
        <begin position="231"/>
        <end position="272"/>
    </location>
</feature>
<sequence length="310" mass="33674">MNIPDDHGEVFLDEDDILHEVQVDEEDLPDAVDEEGYDDEYVDEDDDSIHTFTGHTGEVYTVACSPIDATLVATGGGDDKGFMWKIGRGDFAQELTGHKDSVSSLAFSANGQLLASGSFDGVIQIWDTSSGNLKCTLEGPGGGIEWVRWHPRGHLVLAGSEDSTAWMWNADRGVYLNIFSGHGASVTCGDFTPDDSIECIGLAPSSPWAATGGMDRKLIIWDLRQSTPRSTCEHEDGVSCLTWIGTSRYLATGCVDGRVRIWDTLSGECVRTFTGHSDAIQSLSVSANHEYLVSVALDTTARIFEIAEYH</sequence>
<keyword evidence="1 3" id="KW-0853">WD repeat</keyword>
<accession>A0AAV6N7V7</accession>
<evidence type="ECO:0000313" key="5">
    <source>
        <dbReference type="Proteomes" id="UP000685013"/>
    </source>
</evidence>
<dbReference type="EMBL" id="JAGKQH010000009">
    <property type="protein sequence ID" value="KAG6592326.1"/>
    <property type="molecule type" value="Genomic_DNA"/>
</dbReference>
<dbReference type="PROSITE" id="PS00678">
    <property type="entry name" value="WD_REPEATS_1"/>
    <property type="match status" value="2"/>
</dbReference>
<dbReference type="PROSITE" id="PS50294">
    <property type="entry name" value="WD_REPEATS_REGION"/>
    <property type="match status" value="3"/>
</dbReference>
<dbReference type="PANTHER" id="PTHR19857">
    <property type="entry name" value="MITOCHONDRIAL DIVISION PROTEIN 1-RELATED"/>
    <property type="match status" value="1"/>
</dbReference>
<proteinExistence type="predicted"/>
<dbReference type="Pfam" id="PF00400">
    <property type="entry name" value="WD40"/>
    <property type="match status" value="6"/>
</dbReference>
<protein>
    <submittedName>
        <fullName evidence="4">Vegetative incompatibility protein HET-E-1</fullName>
    </submittedName>
</protein>
<dbReference type="InterPro" id="IPR051179">
    <property type="entry name" value="WD_repeat_multifunction"/>
</dbReference>
<evidence type="ECO:0000256" key="1">
    <source>
        <dbReference type="ARBA" id="ARBA00022574"/>
    </source>
</evidence>
<dbReference type="AlphaFoldDB" id="A0AAV6N7V7"/>
<organism evidence="4 5">
    <name type="scientific">Cucurbita argyrosperma subsp. sororia</name>
    <dbReference type="NCBI Taxonomy" id="37648"/>
    <lineage>
        <taxon>Eukaryota</taxon>
        <taxon>Viridiplantae</taxon>
        <taxon>Streptophyta</taxon>
        <taxon>Embryophyta</taxon>
        <taxon>Tracheophyta</taxon>
        <taxon>Spermatophyta</taxon>
        <taxon>Magnoliopsida</taxon>
        <taxon>eudicotyledons</taxon>
        <taxon>Gunneridae</taxon>
        <taxon>Pentapetalae</taxon>
        <taxon>rosids</taxon>
        <taxon>fabids</taxon>
        <taxon>Cucurbitales</taxon>
        <taxon>Cucurbitaceae</taxon>
        <taxon>Cucurbiteae</taxon>
        <taxon>Cucurbita</taxon>
    </lineage>
</organism>
<name>A0AAV6N7V7_9ROSI</name>
<evidence type="ECO:0000256" key="3">
    <source>
        <dbReference type="PROSITE-ProRule" id="PRU00221"/>
    </source>
</evidence>
<dbReference type="PANTHER" id="PTHR19857:SF8">
    <property type="entry name" value="ANGIO-ASSOCIATED MIGRATORY CELL PROTEIN"/>
    <property type="match status" value="1"/>
</dbReference>
<feature type="repeat" description="WD" evidence="3">
    <location>
        <begin position="52"/>
        <end position="94"/>
    </location>
</feature>
<reference evidence="4 5" key="1">
    <citation type="journal article" date="2021" name="Hortic Res">
        <title>The domestication of Cucurbita argyrosperma as revealed by the genome of its wild relative.</title>
        <authorList>
            <person name="Barrera-Redondo J."/>
            <person name="Sanchez-de la Vega G."/>
            <person name="Aguirre-Liguori J.A."/>
            <person name="Castellanos-Morales G."/>
            <person name="Gutierrez-Guerrero Y.T."/>
            <person name="Aguirre-Dugua X."/>
            <person name="Aguirre-Planter E."/>
            <person name="Tenaillon M.I."/>
            <person name="Lira-Saade R."/>
            <person name="Eguiarte L.E."/>
        </authorList>
    </citation>
    <scope>NUCLEOTIDE SEQUENCE [LARGE SCALE GENOMIC DNA]</scope>
    <source>
        <strain evidence="4">JBR-2021</strain>
    </source>
</reference>
<evidence type="ECO:0000313" key="4">
    <source>
        <dbReference type="EMBL" id="KAG6592326.1"/>
    </source>
</evidence>
<feature type="repeat" description="WD" evidence="3">
    <location>
        <begin position="95"/>
        <end position="136"/>
    </location>
</feature>
<comment type="caution">
    <text evidence="4">The sequence shown here is derived from an EMBL/GenBank/DDBJ whole genome shotgun (WGS) entry which is preliminary data.</text>
</comment>
<evidence type="ECO:0000256" key="2">
    <source>
        <dbReference type="ARBA" id="ARBA00022737"/>
    </source>
</evidence>
<feature type="non-terminal residue" evidence="4">
    <location>
        <position position="1"/>
    </location>
</feature>
<dbReference type="CDD" id="cd00200">
    <property type="entry name" value="WD40"/>
    <property type="match status" value="1"/>
</dbReference>
<keyword evidence="2" id="KW-0677">Repeat</keyword>